<dbReference type="HOGENOM" id="CLU_849354_0_0_0"/>
<feature type="compositionally biased region" description="Basic and acidic residues" evidence="1">
    <location>
        <begin position="227"/>
        <end position="242"/>
    </location>
</feature>
<dbReference type="OrthoDB" id="282831at2"/>
<organism evidence="2 3">
    <name type="scientific">Isosphaera pallida (strain ATCC 43644 / DSM 9630 / IS1B)</name>
    <dbReference type="NCBI Taxonomy" id="575540"/>
    <lineage>
        <taxon>Bacteria</taxon>
        <taxon>Pseudomonadati</taxon>
        <taxon>Planctomycetota</taxon>
        <taxon>Planctomycetia</taxon>
        <taxon>Isosphaerales</taxon>
        <taxon>Isosphaeraceae</taxon>
        <taxon>Isosphaera</taxon>
    </lineage>
</organism>
<dbReference type="Proteomes" id="UP000008631">
    <property type="component" value="Chromosome"/>
</dbReference>
<feature type="compositionally biased region" description="Basic and acidic residues" evidence="1">
    <location>
        <begin position="254"/>
        <end position="266"/>
    </location>
</feature>
<evidence type="ECO:0008006" key="4">
    <source>
        <dbReference type="Google" id="ProtNLM"/>
    </source>
</evidence>
<feature type="compositionally biased region" description="Polar residues" evidence="1">
    <location>
        <begin position="284"/>
        <end position="301"/>
    </location>
</feature>
<dbReference type="EMBL" id="CP002353">
    <property type="protein sequence ID" value="ADV63875.1"/>
    <property type="molecule type" value="Genomic_DNA"/>
</dbReference>
<evidence type="ECO:0000313" key="3">
    <source>
        <dbReference type="Proteomes" id="UP000008631"/>
    </source>
</evidence>
<dbReference type="KEGG" id="ipa:Isop_3313"/>
<dbReference type="RefSeq" id="WP_013566163.1">
    <property type="nucleotide sequence ID" value="NC_014962.1"/>
</dbReference>
<proteinExistence type="predicted"/>
<feature type="region of interest" description="Disordered" evidence="1">
    <location>
        <begin position="159"/>
        <end position="309"/>
    </location>
</feature>
<feature type="compositionally biased region" description="Basic and acidic residues" evidence="1">
    <location>
        <begin position="197"/>
        <end position="206"/>
    </location>
</feature>
<keyword evidence="3" id="KW-1185">Reference proteome</keyword>
<reference key="1">
    <citation type="submission" date="2010-11" db="EMBL/GenBank/DDBJ databases">
        <title>The complete sequence of chromosome of Isophaera pallida ATCC 43644.</title>
        <authorList>
            <consortium name="US DOE Joint Genome Institute (JGI-PGF)"/>
            <person name="Lucas S."/>
            <person name="Copeland A."/>
            <person name="Lapidus A."/>
            <person name="Bruce D."/>
            <person name="Goodwin L."/>
            <person name="Pitluck S."/>
            <person name="Kyrpides N."/>
            <person name="Mavromatis K."/>
            <person name="Pagani I."/>
            <person name="Ivanova N."/>
            <person name="Saunders E."/>
            <person name="Brettin T."/>
            <person name="Detter J.C."/>
            <person name="Han C."/>
            <person name="Tapia R."/>
            <person name="Land M."/>
            <person name="Hauser L."/>
            <person name="Markowitz V."/>
            <person name="Cheng J.-F."/>
            <person name="Hugenholtz P."/>
            <person name="Woyke T."/>
            <person name="Wu D."/>
            <person name="Eisen J.A."/>
        </authorList>
    </citation>
    <scope>NUCLEOTIDE SEQUENCE</scope>
    <source>
        <strain>ATCC 43644</strain>
    </source>
</reference>
<feature type="compositionally biased region" description="Acidic residues" evidence="1">
    <location>
        <begin position="207"/>
        <end position="226"/>
    </location>
</feature>
<sequence length="327" mass="36244">MLRWNDLVRRPAAPSGPELAIRWWAVVCLGLTAIFGSLAGCNSLPAPYGGGLTSGPHLGVMGYTYTQGQGSQGFAQPAPVVREAVLDAMAELRIGDLQQREVNGVLTLSGITADRRLAEVAIVSQPDFSLVNARIGSFGDRVQTRTLFDHITNKLNARERLAKAQRGQDRNSDSRDESELADSRPNRQRNRVGYDPQTDRASRSWEDEIDPLDDPNATDDLDDQDRDPEFDQRWRRARDLESRPLPPPTESDDISTRRDDDLEARPLPRPASDAATLKLGGTPRGTQPRTAPASSSRQSPWISRDAVSDDVMLRDVYEMGYQESPRL</sequence>
<accession>E8R5X3</accession>
<dbReference type="eggNOG" id="ENOG502ZMHF">
    <property type="taxonomic scope" value="Bacteria"/>
</dbReference>
<name>E8R5X3_ISOPI</name>
<feature type="compositionally biased region" description="Basic and acidic residues" evidence="1">
    <location>
        <begin position="159"/>
        <end position="185"/>
    </location>
</feature>
<dbReference type="AlphaFoldDB" id="E8R5X3"/>
<gene>
    <name evidence="2" type="ordered locus">Isop_3313</name>
</gene>
<evidence type="ECO:0000256" key="1">
    <source>
        <dbReference type="SAM" id="MobiDB-lite"/>
    </source>
</evidence>
<reference evidence="2 3" key="2">
    <citation type="journal article" date="2011" name="Stand. Genomic Sci.">
        <title>Complete genome sequence of Isosphaera pallida type strain (IS1B).</title>
        <authorList>
            <consortium name="US DOE Joint Genome Institute (JGI-PGF)"/>
            <person name="Goker M."/>
            <person name="Cleland D."/>
            <person name="Saunders E."/>
            <person name="Lapidus A."/>
            <person name="Nolan M."/>
            <person name="Lucas S."/>
            <person name="Hammon N."/>
            <person name="Deshpande S."/>
            <person name="Cheng J.F."/>
            <person name="Tapia R."/>
            <person name="Han C."/>
            <person name="Goodwin L."/>
            <person name="Pitluck S."/>
            <person name="Liolios K."/>
            <person name="Pagani I."/>
            <person name="Ivanova N."/>
            <person name="Mavromatis K."/>
            <person name="Pati A."/>
            <person name="Chen A."/>
            <person name="Palaniappan K."/>
            <person name="Land M."/>
            <person name="Hauser L."/>
            <person name="Chang Y.J."/>
            <person name="Jeffries C.D."/>
            <person name="Detter J.C."/>
            <person name="Beck B."/>
            <person name="Woyke T."/>
            <person name="Bristow J."/>
            <person name="Eisen J.A."/>
            <person name="Markowitz V."/>
            <person name="Hugenholtz P."/>
            <person name="Kyrpides N.C."/>
            <person name="Klenk H.P."/>
        </authorList>
    </citation>
    <scope>NUCLEOTIDE SEQUENCE [LARGE SCALE GENOMIC DNA]</scope>
    <source>
        <strain evidence="3">ATCC 43644 / DSM 9630 / IS1B</strain>
    </source>
</reference>
<dbReference type="InParanoid" id="E8R5X3"/>
<protein>
    <recommendedName>
        <fullName evidence="4">DUF3568 family protein</fullName>
    </recommendedName>
</protein>
<evidence type="ECO:0000313" key="2">
    <source>
        <dbReference type="EMBL" id="ADV63875.1"/>
    </source>
</evidence>